<evidence type="ECO:0000256" key="2">
    <source>
        <dbReference type="ARBA" id="ARBA00022448"/>
    </source>
</evidence>
<evidence type="ECO:0000256" key="3">
    <source>
        <dbReference type="ARBA" id="ARBA00022475"/>
    </source>
</evidence>
<dbReference type="Pfam" id="PF00528">
    <property type="entry name" value="BPD_transp_1"/>
    <property type="match status" value="2"/>
</dbReference>
<keyword evidence="5 8" id="KW-0812">Transmembrane</keyword>
<evidence type="ECO:0000313" key="10">
    <source>
        <dbReference type="EMBL" id="MBA9026459.1"/>
    </source>
</evidence>
<evidence type="ECO:0000256" key="4">
    <source>
        <dbReference type="ARBA" id="ARBA00022519"/>
    </source>
</evidence>
<feature type="transmembrane region" description="Helical" evidence="8">
    <location>
        <begin position="430"/>
        <end position="451"/>
    </location>
</feature>
<accession>A0ABR6CN40</accession>
<evidence type="ECO:0000256" key="1">
    <source>
        <dbReference type="ARBA" id="ARBA00004429"/>
    </source>
</evidence>
<organism evidence="10 11">
    <name type="scientific">Peribacillus huizhouensis</name>
    <dbReference type="NCBI Taxonomy" id="1501239"/>
    <lineage>
        <taxon>Bacteria</taxon>
        <taxon>Bacillati</taxon>
        <taxon>Bacillota</taxon>
        <taxon>Bacilli</taxon>
        <taxon>Bacillales</taxon>
        <taxon>Bacillaceae</taxon>
        <taxon>Peribacillus</taxon>
    </lineage>
</organism>
<comment type="similarity">
    <text evidence="8">Belongs to the binding-protein-dependent transport system permease family.</text>
</comment>
<proteinExistence type="inferred from homology"/>
<dbReference type="InterPro" id="IPR000515">
    <property type="entry name" value="MetI-like"/>
</dbReference>
<dbReference type="CDD" id="cd06261">
    <property type="entry name" value="TM_PBP2"/>
    <property type="match status" value="2"/>
</dbReference>
<keyword evidence="2 8" id="KW-0813">Transport</keyword>
<feature type="transmembrane region" description="Helical" evidence="8">
    <location>
        <begin position="66"/>
        <end position="92"/>
    </location>
</feature>
<feature type="domain" description="ABC transmembrane type-1" evidence="9">
    <location>
        <begin position="360"/>
        <end position="559"/>
    </location>
</feature>
<comment type="caution">
    <text evidence="10">The sequence shown here is derived from an EMBL/GenBank/DDBJ whole genome shotgun (WGS) entry which is preliminary data.</text>
</comment>
<keyword evidence="4" id="KW-0997">Cell inner membrane</keyword>
<dbReference type="PANTHER" id="PTHR43357">
    <property type="entry name" value="INNER MEMBRANE ABC TRANSPORTER PERMEASE PROTEIN YDCV"/>
    <property type="match status" value="1"/>
</dbReference>
<evidence type="ECO:0000256" key="5">
    <source>
        <dbReference type="ARBA" id="ARBA00022692"/>
    </source>
</evidence>
<feature type="transmembrane region" description="Helical" evidence="8">
    <location>
        <begin position="480"/>
        <end position="500"/>
    </location>
</feature>
<reference evidence="10 11" key="1">
    <citation type="submission" date="2020-08" db="EMBL/GenBank/DDBJ databases">
        <title>Genomic Encyclopedia of Type Strains, Phase IV (KMG-IV): sequencing the most valuable type-strain genomes for metagenomic binning, comparative biology and taxonomic classification.</title>
        <authorList>
            <person name="Goeker M."/>
        </authorList>
    </citation>
    <scope>NUCLEOTIDE SEQUENCE [LARGE SCALE GENOMIC DNA]</scope>
    <source>
        <strain evidence="10 11">DSM 105481</strain>
    </source>
</reference>
<feature type="transmembrane region" description="Helical" evidence="8">
    <location>
        <begin position="394"/>
        <end position="418"/>
    </location>
</feature>
<evidence type="ECO:0000313" key="11">
    <source>
        <dbReference type="Proteomes" id="UP000626697"/>
    </source>
</evidence>
<gene>
    <name evidence="10" type="ORF">HNP81_001744</name>
</gene>
<evidence type="ECO:0000259" key="9">
    <source>
        <dbReference type="PROSITE" id="PS50928"/>
    </source>
</evidence>
<evidence type="ECO:0000256" key="6">
    <source>
        <dbReference type="ARBA" id="ARBA00022989"/>
    </source>
</evidence>
<feature type="transmembrane region" description="Helical" evidence="8">
    <location>
        <begin position="104"/>
        <end position="124"/>
    </location>
</feature>
<keyword evidence="7 8" id="KW-0472">Membrane</keyword>
<dbReference type="InterPro" id="IPR035906">
    <property type="entry name" value="MetI-like_sf"/>
</dbReference>
<name>A0ABR6CN40_9BACI</name>
<keyword evidence="3" id="KW-1003">Cell membrane</keyword>
<feature type="transmembrane region" description="Helical" evidence="8">
    <location>
        <begin position="251"/>
        <end position="270"/>
    </location>
</feature>
<dbReference type="Proteomes" id="UP000626697">
    <property type="component" value="Unassembled WGS sequence"/>
</dbReference>
<evidence type="ECO:0000256" key="8">
    <source>
        <dbReference type="RuleBase" id="RU363032"/>
    </source>
</evidence>
<dbReference type="PANTHER" id="PTHR43357:SF4">
    <property type="entry name" value="INNER MEMBRANE ABC TRANSPORTER PERMEASE PROTEIN YDCV"/>
    <property type="match status" value="1"/>
</dbReference>
<feature type="transmembrane region" description="Helical" evidence="8">
    <location>
        <begin position="360"/>
        <end position="382"/>
    </location>
</feature>
<dbReference type="Gene3D" id="1.10.3720.10">
    <property type="entry name" value="MetI-like"/>
    <property type="match status" value="2"/>
</dbReference>
<feature type="transmembrane region" description="Helical" evidence="8">
    <location>
        <begin position="539"/>
        <end position="560"/>
    </location>
</feature>
<feature type="transmembrane region" description="Helical" evidence="8">
    <location>
        <begin position="301"/>
        <end position="326"/>
    </location>
</feature>
<keyword evidence="11" id="KW-1185">Reference proteome</keyword>
<comment type="subcellular location">
    <subcellularLocation>
        <location evidence="1">Cell inner membrane</location>
        <topology evidence="1">Multi-pass membrane protein</topology>
    </subcellularLocation>
    <subcellularLocation>
        <location evidence="8">Cell membrane</location>
        <topology evidence="8">Multi-pass membrane protein</topology>
    </subcellularLocation>
</comment>
<protein>
    <submittedName>
        <fullName evidence="10">Iron(III) transport system permease protein</fullName>
    </submittedName>
</protein>
<dbReference type="RefSeq" id="WP_182502463.1">
    <property type="nucleotide sequence ID" value="NZ_JACJHX010000004.1"/>
</dbReference>
<feature type="domain" description="ABC transmembrane type-1" evidence="9">
    <location>
        <begin position="66"/>
        <end position="270"/>
    </location>
</feature>
<dbReference type="PROSITE" id="PS50928">
    <property type="entry name" value="ABC_TM1"/>
    <property type="match status" value="2"/>
</dbReference>
<dbReference type="SUPFAM" id="SSF161098">
    <property type="entry name" value="MetI-like"/>
    <property type="match status" value="2"/>
</dbReference>
<feature type="transmembrane region" description="Helical" evidence="8">
    <location>
        <begin position="12"/>
        <end position="32"/>
    </location>
</feature>
<dbReference type="EMBL" id="JACJHX010000004">
    <property type="protein sequence ID" value="MBA9026459.1"/>
    <property type="molecule type" value="Genomic_DNA"/>
</dbReference>
<feature type="transmembrane region" description="Helical" evidence="8">
    <location>
        <begin position="150"/>
        <end position="174"/>
    </location>
</feature>
<keyword evidence="6 8" id="KW-1133">Transmembrane helix</keyword>
<sequence length="568" mass="63655">MQIQNKYKLKNKLYIFAIGIVLSWACIAFLIYPNINLLITTFFQDGGFTLEPFEKLMSSERAMRSLWNSFILAVALVITVNLVGLFLVFIMGYFEIKGMKFLRFGYYSTLIYGGIVLVAGYQFIYGDVGIITNLLLSIFPNMNPNWFEGFWAVLFVMTFSSTSNYVIFLLNALLKVDYQTIEAARNMGATNFQIIRKVILPVLKPTIFALTILQFIGGLGAFAAPQIVGGEFKTITPMILTFSGIVSSRDLAALLAIFLGLASMILLAIMTKVESKGNYMSVSKVKTNLVKQQINNRFANIIVHMMAYVLFVLYTLPVVLIFLFSFTDSKAITTGKLTWDSFTLENYMTVFTDASAYQPFLVSIIYSALTAVIVVGLILYIARLIQKYNNKWTAMLEYILHIPWMLPSVLLAMGLIITYSVPNTMMFHKVLTGTLGILLIGYIIVQLPFVLRMLKASFYSIDTSLEEAAKNLGASNLRTFFKVLLPIILPSALALVALTFNSTLDEYNLSMFLSHPFYQPLGITIQNSTSPESLQDTRALTFVYTVLLMVISSIVLYLVYGRGTKAGK</sequence>
<evidence type="ECO:0000256" key="7">
    <source>
        <dbReference type="ARBA" id="ARBA00023136"/>
    </source>
</evidence>